<gene>
    <name evidence="3" type="ORF">M5K25_013193</name>
</gene>
<dbReference type="EMBL" id="JANQDX010000011">
    <property type="protein sequence ID" value="KAL0915739.1"/>
    <property type="molecule type" value="Genomic_DNA"/>
</dbReference>
<reference evidence="3 4" key="1">
    <citation type="journal article" date="2024" name="Plant Biotechnol. J.">
        <title>Dendrobium thyrsiflorum genome and its molecular insights into genes involved in important horticultural traits.</title>
        <authorList>
            <person name="Chen B."/>
            <person name="Wang J.Y."/>
            <person name="Zheng P.J."/>
            <person name="Li K.L."/>
            <person name="Liang Y.M."/>
            <person name="Chen X.F."/>
            <person name="Zhang C."/>
            <person name="Zhao X."/>
            <person name="He X."/>
            <person name="Zhang G.Q."/>
            <person name="Liu Z.J."/>
            <person name="Xu Q."/>
        </authorList>
    </citation>
    <scope>NUCLEOTIDE SEQUENCE [LARGE SCALE GENOMIC DNA]</scope>
    <source>
        <strain evidence="3">GZMU011</strain>
    </source>
</reference>
<evidence type="ECO:0000256" key="1">
    <source>
        <dbReference type="SAM" id="MobiDB-lite"/>
    </source>
</evidence>
<feature type="domain" description="GIR1-like zinc ribbon" evidence="2">
    <location>
        <begin position="284"/>
        <end position="317"/>
    </location>
</feature>
<dbReference type="Proteomes" id="UP001552299">
    <property type="component" value="Unassembled WGS sequence"/>
</dbReference>
<dbReference type="PANTHER" id="PTHR33177:SF24">
    <property type="entry name" value="FILAMENTOUS HEMAGGLUTININ TRANSPORTER"/>
    <property type="match status" value="1"/>
</dbReference>
<evidence type="ECO:0000313" key="4">
    <source>
        <dbReference type="Proteomes" id="UP001552299"/>
    </source>
</evidence>
<dbReference type="InterPro" id="IPR056440">
    <property type="entry name" value="Zn-ribbon_GIR1"/>
</dbReference>
<accession>A0ABD0USA8</accession>
<dbReference type="Pfam" id="PF24747">
    <property type="entry name" value="Zn-ribbon_GIR1"/>
    <property type="match status" value="1"/>
</dbReference>
<feature type="region of interest" description="Disordered" evidence="1">
    <location>
        <begin position="244"/>
        <end position="282"/>
    </location>
</feature>
<proteinExistence type="predicted"/>
<comment type="caution">
    <text evidence="3">The sequence shown here is derived from an EMBL/GenBank/DDBJ whole genome shotgun (WGS) entry which is preliminary data.</text>
</comment>
<evidence type="ECO:0000313" key="3">
    <source>
        <dbReference type="EMBL" id="KAL0915739.1"/>
    </source>
</evidence>
<sequence>MNPLSLHTSDSNDQINFSNNNNNNKSYFFFNKLINYSSALPSKSPVAIISTPHINCNSAYLFPFLQCLASPSPPSPFALRPLFLFSSSSTAASLERRDLSSTRWPKSRSMATEVTSLLRIMEEGESKQRDLFTRDLLGGGGGGVAAEESAVDLDLQVPSGWERHLDLMSGKTYLHKMDSDCSLHGFHDLNLPPPFSSSIPLPENSALLDLKLAGSDFGGGGRSRGDFQSVCTLEKVKSALERAGRAEAASSASASPSSSTTSTSMKRRSVAEEDDGRSDSTGGMMAAACPSCLLYVLVSKANPRCPRCDSHVPLAFIPKKHKFDLNSS</sequence>
<organism evidence="3 4">
    <name type="scientific">Dendrobium thyrsiflorum</name>
    <name type="common">Pinecone-like raceme dendrobium</name>
    <name type="synonym">Orchid</name>
    <dbReference type="NCBI Taxonomy" id="117978"/>
    <lineage>
        <taxon>Eukaryota</taxon>
        <taxon>Viridiplantae</taxon>
        <taxon>Streptophyta</taxon>
        <taxon>Embryophyta</taxon>
        <taxon>Tracheophyta</taxon>
        <taxon>Spermatophyta</taxon>
        <taxon>Magnoliopsida</taxon>
        <taxon>Liliopsida</taxon>
        <taxon>Asparagales</taxon>
        <taxon>Orchidaceae</taxon>
        <taxon>Epidendroideae</taxon>
        <taxon>Malaxideae</taxon>
        <taxon>Dendrobiinae</taxon>
        <taxon>Dendrobium</taxon>
    </lineage>
</organism>
<keyword evidence="4" id="KW-1185">Reference proteome</keyword>
<evidence type="ECO:0000259" key="2">
    <source>
        <dbReference type="Pfam" id="PF24747"/>
    </source>
</evidence>
<protein>
    <recommendedName>
        <fullName evidence="2">GIR1-like zinc ribbon domain-containing protein</fullName>
    </recommendedName>
</protein>
<feature type="compositionally biased region" description="Low complexity" evidence="1">
    <location>
        <begin position="246"/>
        <end position="264"/>
    </location>
</feature>
<dbReference type="PANTHER" id="PTHR33177">
    <property type="entry name" value="PUTATIVE-RELATED"/>
    <property type="match status" value="1"/>
</dbReference>
<dbReference type="InterPro" id="IPR055281">
    <property type="entry name" value="GIR1-2/SIED1"/>
</dbReference>
<name>A0ABD0USA8_DENTH</name>
<dbReference type="AlphaFoldDB" id="A0ABD0USA8"/>